<name>A0A067PCN2_PLEO1</name>
<dbReference type="GO" id="GO:1990316">
    <property type="term" value="C:Atg1/ULK1 kinase complex"/>
    <property type="evidence" value="ECO:0007669"/>
    <property type="project" value="TreeGrafter"/>
</dbReference>
<reference evidence="5" key="1">
    <citation type="journal article" date="2014" name="Proc. Natl. Acad. Sci. U.S.A.">
        <title>Extensive sampling of basidiomycete genomes demonstrates inadequacy of the white-rot/brown-rot paradigm for wood decay fungi.</title>
        <authorList>
            <person name="Riley R."/>
            <person name="Salamov A.A."/>
            <person name="Brown D.W."/>
            <person name="Nagy L.G."/>
            <person name="Floudas D."/>
            <person name="Held B.W."/>
            <person name="Levasseur A."/>
            <person name="Lombard V."/>
            <person name="Morin E."/>
            <person name="Otillar R."/>
            <person name="Lindquist E.A."/>
            <person name="Sun H."/>
            <person name="LaButti K.M."/>
            <person name="Schmutz J."/>
            <person name="Jabbour D."/>
            <person name="Luo H."/>
            <person name="Baker S.E."/>
            <person name="Pisabarro A.G."/>
            <person name="Walton J.D."/>
            <person name="Blanchette R.A."/>
            <person name="Henrissat B."/>
            <person name="Martin F."/>
            <person name="Cullen D."/>
            <person name="Hibbett D.S."/>
            <person name="Grigoriev I.V."/>
        </authorList>
    </citation>
    <scope>NUCLEOTIDE SEQUENCE [LARGE SCALE GENOMIC DNA]</scope>
    <source>
        <strain evidence="5">PC15</strain>
    </source>
</reference>
<keyword evidence="3" id="KW-0072">Autophagy</keyword>
<dbReference type="EMBL" id="KL198004">
    <property type="protein sequence ID" value="KDQ34172.1"/>
    <property type="molecule type" value="Genomic_DNA"/>
</dbReference>
<dbReference type="OrthoDB" id="10259639at2759"/>
<evidence type="ECO:0000313" key="5">
    <source>
        <dbReference type="Proteomes" id="UP000027073"/>
    </source>
</evidence>
<dbReference type="InterPro" id="IPR012445">
    <property type="entry name" value="ATG101"/>
</dbReference>
<dbReference type="VEuPathDB" id="FungiDB:PLEOSDRAFT_152204"/>
<dbReference type="Proteomes" id="UP000027073">
    <property type="component" value="Unassembled WGS sequence"/>
</dbReference>
<gene>
    <name evidence="4" type="ORF">PLEOSDRAFT_152204</name>
</gene>
<dbReference type="InParanoid" id="A0A067PCN2"/>
<organism evidence="4 5">
    <name type="scientific">Pleurotus ostreatus (strain PC15)</name>
    <name type="common">Oyster mushroom</name>
    <dbReference type="NCBI Taxonomy" id="1137138"/>
    <lineage>
        <taxon>Eukaryota</taxon>
        <taxon>Fungi</taxon>
        <taxon>Dikarya</taxon>
        <taxon>Basidiomycota</taxon>
        <taxon>Agaricomycotina</taxon>
        <taxon>Agaricomycetes</taxon>
        <taxon>Agaricomycetidae</taxon>
        <taxon>Agaricales</taxon>
        <taxon>Pleurotineae</taxon>
        <taxon>Pleurotaceae</taxon>
        <taxon>Pleurotus</taxon>
    </lineage>
</organism>
<dbReference type="GO" id="GO:0000407">
    <property type="term" value="C:phagophore assembly site"/>
    <property type="evidence" value="ECO:0007669"/>
    <property type="project" value="TreeGrafter"/>
</dbReference>
<dbReference type="FunCoup" id="A0A067PCN2">
    <property type="interactions" value="194"/>
</dbReference>
<evidence type="ECO:0000256" key="1">
    <source>
        <dbReference type="ARBA" id="ARBA00007130"/>
    </source>
</evidence>
<accession>A0A067PCN2</accession>
<dbReference type="Pfam" id="PF07855">
    <property type="entry name" value="ATG101"/>
    <property type="match status" value="1"/>
</dbReference>
<dbReference type="STRING" id="1137138.A0A067PCN2"/>
<comment type="similarity">
    <text evidence="1">Belongs to the ATG101 family.</text>
</comment>
<proteinExistence type="inferred from homology"/>
<protein>
    <recommendedName>
        <fullName evidence="2">Autophagy-related protein 101</fullName>
    </recommendedName>
</protein>
<dbReference type="HOGENOM" id="CLU_069661_1_1_1"/>
<dbReference type="GO" id="GO:0000045">
    <property type="term" value="P:autophagosome assembly"/>
    <property type="evidence" value="ECO:0007669"/>
    <property type="project" value="TreeGrafter"/>
</dbReference>
<dbReference type="PANTHER" id="PTHR13292">
    <property type="entry name" value="AUTOPHAGY-RELATED PROTEIN 101"/>
    <property type="match status" value="1"/>
</dbReference>
<evidence type="ECO:0000313" key="4">
    <source>
        <dbReference type="EMBL" id="KDQ34172.1"/>
    </source>
</evidence>
<evidence type="ECO:0000256" key="3">
    <source>
        <dbReference type="ARBA" id="ARBA00023006"/>
    </source>
</evidence>
<dbReference type="PANTHER" id="PTHR13292:SF0">
    <property type="entry name" value="AUTOPHAGY-RELATED PROTEIN 101"/>
    <property type="match status" value="1"/>
</dbReference>
<dbReference type="GO" id="GO:0019901">
    <property type="term" value="F:protein kinase binding"/>
    <property type="evidence" value="ECO:0007669"/>
    <property type="project" value="TreeGrafter"/>
</dbReference>
<dbReference type="AlphaFoldDB" id="A0A067PCN2"/>
<sequence length="209" mass="23004">MNVTTISALTELSLGVLPYVSPLAFVFLNPNKVQILDRQTARDALNGILHAILFHRLFGTVKPKTLEVLDVTMPGVSDPETEQLVADKVAAFWKGIENGASKHGQISVTFSHKQPRKSWFQVYMGDEEVPWEQWVINAELRQPKSEEDRQQANAQLANTLTKAIQTMLSYTSSERGRSVVPPITVASGISPFPIKIAVKVGGIEVDPGN</sequence>
<evidence type="ECO:0000256" key="2">
    <source>
        <dbReference type="ARBA" id="ARBA00018874"/>
    </source>
</evidence>